<dbReference type="HOGENOM" id="CLU_000445_11_1_6"/>
<gene>
    <name evidence="6" type="primary">adrA</name>
    <name evidence="6" type="ordered locus">CJA_2837</name>
</gene>
<dbReference type="SUPFAM" id="SSF55073">
    <property type="entry name" value="Nucleotide cyclase"/>
    <property type="match status" value="1"/>
</dbReference>
<dbReference type="GO" id="GO:0052621">
    <property type="term" value="F:diguanylate cyclase activity"/>
    <property type="evidence" value="ECO:0007669"/>
    <property type="project" value="UniProtKB-EC"/>
</dbReference>
<dbReference type="InterPro" id="IPR029787">
    <property type="entry name" value="Nucleotide_cyclase"/>
</dbReference>
<evidence type="ECO:0000313" key="6">
    <source>
        <dbReference type="EMBL" id="ACE86137.1"/>
    </source>
</evidence>
<dbReference type="CDD" id="cd01949">
    <property type="entry name" value="GGDEF"/>
    <property type="match status" value="1"/>
</dbReference>
<comment type="catalytic activity">
    <reaction evidence="3">
        <text>2 GTP = 3',3'-c-di-GMP + 2 diphosphate</text>
        <dbReference type="Rhea" id="RHEA:24898"/>
        <dbReference type="ChEBI" id="CHEBI:33019"/>
        <dbReference type="ChEBI" id="CHEBI:37565"/>
        <dbReference type="ChEBI" id="CHEBI:58805"/>
        <dbReference type="EC" id="2.7.7.65"/>
    </reaction>
</comment>
<dbReference type="Gene3D" id="3.30.70.270">
    <property type="match status" value="1"/>
</dbReference>
<dbReference type="EC" id="2.7.7.65" evidence="2"/>
<dbReference type="SMART" id="SM00267">
    <property type="entry name" value="GGDEF"/>
    <property type="match status" value="1"/>
</dbReference>
<name>B3PC25_CELJU</name>
<dbReference type="Proteomes" id="UP000001036">
    <property type="component" value="Chromosome"/>
</dbReference>
<evidence type="ECO:0000259" key="5">
    <source>
        <dbReference type="PROSITE" id="PS50887"/>
    </source>
</evidence>
<dbReference type="InterPro" id="IPR000160">
    <property type="entry name" value="GGDEF_dom"/>
</dbReference>
<comment type="cofactor">
    <cofactor evidence="1">
        <name>Mg(2+)</name>
        <dbReference type="ChEBI" id="CHEBI:18420"/>
    </cofactor>
</comment>
<dbReference type="InterPro" id="IPR007894">
    <property type="entry name" value="MASE2"/>
</dbReference>
<evidence type="ECO:0000313" key="7">
    <source>
        <dbReference type="Proteomes" id="UP000001036"/>
    </source>
</evidence>
<feature type="transmembrane region" description="Helical" evidence="4">
    <location>
        <begin position="54"/>
        <end position="76"/>
    </location>
</feature>
<dbReference type="NCBIfam" id="TIGR00254">
    <property type="entry name" value="GGDEF"/>
    <property type="match status" value="1"/>
</dbReference>
<proteinExistence type="predicted"/>
<evidence type="ECO:0000256" key="1">
    <source>
        <dbReference type="ARBA" id="ARBA00001946"/>
    </source>
</evidence>
<dbReference type="AlphaFoldDB" id="B3PC25"/>
<dbReference type="Pfam" id="PF00990">
    <property type="entry name" value="GGDEF"/>
    <property type="match status" value="1"/>
</dbReference>
<dbReference type="EMBL" id="CP000934">
    <property type="protein sequence ID" value="ACE86137.1"/>
    <property type="molecule type" value="Genomic_DNA"/>
</dbReference>
<reference evidence="6 7" key="1">
    <citation type="journal article" date="2008" name="J. Bacteriol.">
        <title>Insights into plant cell wall degradation from the genome sequence of the soil bacterium Cellvibrio japonicus.</title>
        <authorList>
            <person name="Deboy R.T."/>
            <person name="Mongodin E.F."/>
            <person name="Fouts D.E."/>
            <person name="Tailford L.E."/>
            <person name="Khouri H."/>
            <person name="Emerson J.B."/>
            <person name="Mohamoud Y."/>
            <person name="Watkins K."/>
            <person name="Henrissat B."/>
            <person name="Gilbert H.J."/>
            <person name="Nelson K.E."/>
        </authorList>
    </citation>
    <scope>NUCLEOTIDE SEQUENCE [LARGE SCALE GENOMIC DNA]</scope>
    <source>
        <strain evidence="6 7">Ueda107</strain>
    </source>
</reference>
<accession>B3PC25</accession>
<keyword evidence="4" id="KW-1133">Transmembrane helix</keyword>
<feature type="transmembrane region" description="Helical" evidence="4">
    <location>
        <begin position="123"/>
        <end position="146"/>
    </location>
</feature>
<organism evidence="6 7">
    <name type="scientific">Cellvibrio japonicus (strain Ueda107)</name>
    <name type="common">Pseudomonas fluorescens subsp. cellulosa</name>
    <dbReference type="NCBI Taxonomy" id="498211"/>
    <lineage>
        <taxon>Bacteria</taxon>
        <taxon>Pseudomonadati</taxon>
        <taxon>Pseudomonadota</taxon>
        <taxon>Gammaproteobacteria</taxon>
        <taxon>Cellvibrionales</taxon>
        <taxon>Cellvibrionaceae</taxon>
        <taxon>Cellvibrio</taxon>
    </lineage>
</organism>
<keyword evidence="7" id="KW-1185">Reference proteome</keyword>
<evidence type="ECO:0000256" key="2">
    <source>
        <dbReference type="ARBA" id="ARBA00012528"/>
    </source>
</evidence>
<dbReference type="KEGG" id="cja:CJA_2837"/>
<dbReference type="Pfam" id="PF05230">
    <property type="entry name" value="MASE2"/>
    <property type="match status" value="1"/>
</dbReference>
<keyword evidence="4" id="KW-0472">Membrane</keyword>
<dbReference type="eggNOG" id="COG3706">
    <property type="taxonomic scope" value="Bacteria"/>
</dbReference>
<dbReference type="PANTHER" id="PTHR45138:SF9">
    <property type="entry name" value="DIGUANYLATE CYCLASE DGCM-RELATED"/>
    <property type="match status" value="1"/>
</dbReference>
<dbReference type="InterPro" id="IPR043128">
    <property type="entry name" value="Rev_trsase/Diguanyl_cyclase"/>
</dbReference>
<dbReference type="FunFam" id="3.30.70.270:FF:000001">
    <property type="entry name" value="Diguanylate cyclase domain protein"/>
    <property type="match status" value="1"/>
</dbReference>
<sequence>MVGATLYPLKQPAWIWALLFLNGFVWPHIAYWLAKRSQSPFLREHLHLQLDAASGGFWVALMGFNPLGSCLILMMLWMNNIAAGGFRLFLRGVVTSLAGLLMGLLVVRSFLHWEFNLSSDPVMIYAALPMLVIYPLAIGSITYRFAMQLHSQKELLKHLSRTDGLTGLFNRSYWEERVLALINQTQRSGQPLCLVLLDVDHFKMINDTYGHGRGDQILQQIAQCLQVNLREHELLGRYGGEEFALALANTSLPAALATAERLRQAVATMNFADEHEPRLAPLCCSISLGLAPWQPGISFLEWQRAADQALYQAKREGRNRSCIYQPQESP</sequence>
<dbReference type="STRING" id="498211.CJA_2837"/>
<dbReference type="PROSITE" id="PS50887">
    <property type="entry name" value="GGDEF"/>
    <property type="match status" value="1"/>
</dbReference>
<protein>
    <recommendedName>
        <fullName evidence="2">diguanylate cyclase</fullName>
        <ecNumber evidence="2">2.7.7.65</ecNumber>
    </recommendedName>
</protein>
<feature type="domain" description="GGDEF" evidence="5">
    <location>
        <begin position="190"/>
        <end position="326"/>
    </location>
</feature>
<keyword evidence="4" id="KW-0812">Transmembrane</keyword>
<feature type="transmembrane region" description="Helical" evidence="4">
    <location>
        <begin position="12"/>
        <end position="34"/>
    </location>
</feature>
<evidence type="ECO:0000256" key="3">
    <source>
        <dbReference type="ARBA" id="ARBA00034247"/>
    </source>
</evidence>
<feature type="transmembrane region" description="Helical" evidence="4">
    <location>
        <begin position="88"/>
        <end position="111"/>
    </location>
</feature>
<dbReference type="PANTHER" id="PTHR45138">
    <property type="entry name" value="REGULATORY COMPONENTS OF SENSORY TRANSDUCTION SYSTEM"/>
    <property type="match status" value="1"/>
</dbReference>
<evidence type="ECO:0000256" key="4">
    <source>
        <dbReference type="SAM" id="Phobius"/>
    </source>
</evidence>
<dbReference type="InterPro" id="IPR050469">
    <property type="entry name" value="Diguanylate_Cyclase"/>
</dbReference>